<sequence>MPLSSPKFHAKMQLNFIFTYIEGLMIVRQIGVELRRLLAEYPVVTLLGPRQAGKTTLARGLLDDYEYSNLESPETRQLAEDDPKAFLTRFKGKVILDEIQRVPELLSYIQVIVDEKPGNGQFLLTGSHQELRQAITQSLAGRTSILNLYPFSIEELAKAKITFDKPEEYIFNGFLPRIYDQGQRPTPAYSNYYQTYVERDVRQLIHLKDVSHFEKFIKLLAGRTGQLMDYSSLANDVGVSANTVKHWLSILEASFIVYKLPPYFENFGKRVVKSPKYYFMDTGLLAFLLGIERPEQVTRDPLVGQMFENLVVMECLKYRTNQGKIPNLYFFRDSTGNEVDLICQQGRELVAIEIKSSTTYRAELLKGLKRINAIAPRVSASHLIYAGERFEFSSGINALNYREISTIF</sequence>
<comment type="caution">
    <text evidence="3">The sequence shown here is derived from an EMBL/GenBank/DDBJ whole genome shotgun (WGS) entry which is preliminary data.</text>
</comment>
<dbReference type="InterPro" id="IPR025420">
    <property type="entry name" value="DUF4143"/>
</dbReference>
<dbReference type="PANTHER" id="PTHR43566">
    <property type="entry name" value="CONSERVED PROTEIN"/>
    <property type="match status" value="1"/>
</dbReference>
<reference evidence="3 4" key="1">
    <citation type="submission" date="2020-08" db="EMBL/GenBank/DDBJ databases">
        <title>Genomic Encyclopedia of Type Strains, Phase III (KMG-III): the genomes of soil and plant-associated and newly described type strains.</title>
        <authorList>
            <person name="Whitman W."/>
        </authorList>
    </citation>
    <scope>NUCLEOTIDE SEQUENCE [LARGE SCALE GENOMIC DNA]</scope>
    <source>
        <strain evidence="3 4">CECT 8799</strain>
    </source>
</reference>
<evidence type="ECO:0000259" key="1">
    <source>
        <dbReference type="Pfam" id="PF13173"/>
    </source>
</evidence>
<organism evidence="3 4">
    <name type="scientific">Microbulbifer rhizosphaerae</name>
    <dbReference type="NCBI Taxonomy" id="1562603"/>
    <lineage>
        <taxon>Bacteria</taxon>
        <taxon>Pseudomonadati</taxon>
        <taxon>Pseudomonadota</taxon>
        <taxon>Gammaproteobacteria</taxon>
        <taxon>Cellvibrionales</taxon>
        <taxon>Microbulbiferaceae</taxon>
        <taxon>Microbulbifer</taxon>
    </lineage>
</organism>
<dbReference type="AlphaFoldDB" id="A0A7W4WA94"/>
<evidence type="ECO:0008006" key="5">
    <source>
        <dbReference type="Google" id="ProtNLM"/>
    </source>
</evidence>
<feature type="domain" description="DUF4143" evidence="2">
    <location>
        <begin position="198"/>
        <end position="357"/>
    </location>
</feature>
<dbReference type="Proteomes" id="UP000535937">
    <property type="component" value="Unassembled WGS sequence"/>
</dbReference>
<dbReference type="InterPro" id="IPR041682">
    <property type="entry name" value="AAA_14"/>
</dbReference>
<dbReference type="SUPFAM" id="SSF52540">
    <property type="entry name" value="P-loop containing nucleoside triphosphate hydrolases"/>
    <property type="match status" value="1"/>
</dbReference>
<evidence type="ECO:0000313" key="4">
    <source>
        <dbReference type="Proteomes" id="UP000535937"/>
    </source>
</evidence>
<evidence type="ECO:0000313" key="3">
    <source>
        <dbReference type="EMBL" id="MBB3060530.1"/>
    </source>
</evidence>
<name>A0A7W4WA94_9GAMM</name>
<gene>
    <name evidence="3" type="ORF">FHS09_001349</name>
</gene>
<feature type="domain" description="AAA" evidence="1">
    <location>
        <begin position="42"/>
        <end position="156"/>
    </location>
</feature>
<accession>A0A7W4WA94</accession>
<dbReference type="InterPro" id="IPR027417">
    <property type="entry name" value="P-loop_NTPase"/>
</dbReference>
<dbReference type="PANTHER" id="PTHR43566:SF2">
    <property type="entry name" value="DUF4143 DOMAIN-CONTAINING PROTEIN"/>
    <property type="match status" value="1"/>
</dbReference>
<dbReference type="RefSeq" id="WP_246394636.1">
    <property type="nucleotide sequence ID" value="NZ_JACHWZ010000005.1"/>
</dbReference>
<dbReference type="Pfam" id="PF13635">
    <property type="entry name" value="DUF4143"/>
    <property type="match status" value="1"/>
</dbReference>
<keyword evidence="4" id="KW-1185">Reference proteome</keyword>
<dbReference type="EMBL" id="JACHWZ010000005">
    <property type="protein sequence ID" value="MBB3060530.1"/>
    <property type="molecule type" value="Genomic_DNA"/>
</dbReference>
<dbReference type="Pfam" id="PF13173">
    <property type="entry name" value="AAA_14"/>
    <property type="match status" value="1"/>
</dbReference>
<protein>
    <recommendedName>
        <fullName evidence="5">AAA+ ATPase domain-containing protein</fullName>
    </recommendedName>
</protein>
<evidence type="ECO:0000259" key="2">
    <source>
        <dbReference type="Pfam" id="PF13635"/>
    </source>
</evidence>
<proteinExistence type="predicted"/>